<keyword evidence="4" id="KW-1185">Reference proteome</keyword>
<feature type="compositionally biased region" description="Low complexity" evidence="1">
    <location>
        <begin position="137"/>
        <end position="158"/>
    </location>
</feature>
<dbReference type="AlphaFoldDB" id="A0A327ZG84"/>
<dbReference type="InterPro" id="IPR009319">
    <property type="entry name" value="Phage_A118_VSP1"/>
</dbReference>
<evidence type="ECO:0000313" key="4">
    <source>
        <dbReference type="Proteomes" id="UP000249341"/>
    </source>
</evidence>
<dbReference type="SUPFAM" id="SSF56399">
    <property type="entry name" value="ADP-ribosylation"/>
    <property type="match status" value="1"/>
</dbReference>
<evidence type="ECO:0000259" key="2">
    <source>
        <dbReference type="Pfam" id="PF03496"/>
    </source>
</evidence>
<comment type="caution">
    <text evidence="3">The sequence shown here is derived from an EMBL/GenBank/DDBJ whole genome shotgun (WGS) entry which is preliminary data.</text>
</comment>
<dbReference type="Proteomes" id="UP000249341">
    <property type="component" value="Unassembled WGS sequence"/>
</dbReference>
<gene>
    <name evidence="3" type="ORF">B0I29_104403</name>
</gene>
<feature type="domain" description="ADP ribosyltransferase" evidence="2">
    <location>
        <begin position="193"/>
        <end position="301"/>
    </location>
</feature>
<accession>A0A327ZG84</accession>
<feature type="region of interest" description="Disordered" evidence="1">
    <location>
        <begin position="135"/>
        <end position="200"/>
    </location>
</feature>
<sequence length="368" mass="39795">MLRIDSGPTDSITVAHQTTGEPVRIDVEATLDSARASGFQHPNCRHSVRSYLPGITKLPKQPTADPKGDEARQRQRAIERSIRKSKERELSALTPEDAAKAHAKVQLWQSQMRDHLAANPNLKRLLYREQIGAGNLPTTATKPETPAKPKPASAPKSAQVKNAKASYRDRLKTAATGDQALNAPKLSLTRPSSGLTSDQRRALTDYQGSDFRLINGRLHDQAAGLDADDNLRTTEQIRHLDAAMAASTLDRDVVLHRGFRQASRTFGDRAAGDLTGAEWTEPAYLYTTATRTSPSTFPGRAAIRSSCGSWHRAVLTGSRFRRAATSAGTRTRRRSFSPVAGGSASSPTMGSSAVCAGSMRRSSRDGSS</sequence>
<dbReference type="Gene3D" id="3.90.176.10">
    <property type="entry name" value="Toxin ADP-ribosyltransferase, Chain A, domain 1"/>
    <property type="match status" value="1"/>
</dbReference>
<feature type="region of interest" description="Disordered" evidence="1">
    <location>
        <begin position="322"/>
        <end position="368"/>
    </location>
</feature>
<evidence type="ECO:0000256" key="1">
    <source>
        <dbReference type="SAM" id="MobiDB-lite"/>
    </source>
</evidence>
<name>A0A327ZG84_9ACTN</name>
<organism evidence="3 4">
    <name type="scientific">Actinoplanes lutulentus</name>
    <dbReference type="NCBI Taxonomy" id="1287878"/>
    <lineage>
        <taxon>Bacteria</taxon>
        <taxon>Bacillati</taxon>
        <taxon>Actinomycetota</taxon>
        <taxon>Actinomycetes</taxon>
        <taxon>Micromonosporales</taxon>
        <taxon>Micromonosporaceae</taxon>
        <taxon>Actinoplanes</taxon>
    </lineage>
</organism>
<proteinExistence type="predicted"/>
<dbReference type="EMBL" id="QLMJ01000004">
    <property type="protein sequence ID" value="RAK39864.1"/>
    <property type="molecule type" value="Genomic_DNA"/>
</dbReference>
<dbReference type="InterPro" id="IPR003540">
    <property type="entry name" value="ADP-ribosyltransferase"/>
</dbReference>
<dbReference type="Pfam" id="PF06152">
    <property type="entry name" value="Phage_min_cap2"/>
    <property type="match status" value="1"/>
</dbReference>
<evidence type="ECO:0000313" key="3">
    <source>
        <dbReference type="EMBL" id="RAK39864.1"/>
    </source>
</evidence>
<reference evidence="3 4" key="1">
    <citation type="submission" date="2018-06" db="EMBL/GenBank/DDBJ databases">
        <title>Genomic Encyclopedia of Type Strains, Phase III (KMG-III): the genomes of soil and plant-associated and newly described type strains.</title>
        <authorList>
            <person name="Whitman W."/>
        </authorList>
    </citation>
    <scope>NUCLEOTIDE SEQUENCE [LARGE SCALE GENOMIC DNA]</scope>
    <source>
        <strain evidence="3 4">CGMCC 4.7090</strain>
    </source>
</reference>
<dbReference type="GO" id="GO:0016740">
    <property type="term" value="F:transferase activity"/>
    <property type="evidence" value="ECO:0007669"/>
    <property type="project" value="UniProtKB-KW"/>
</dbReference>
<feature type="compositionally biased region" description="Basic and acidic residues" evidence="1">
    <location>
        <begin position="66"/>
        <end position="88"/>
    </location>
</feature>
<keyword evidence="3" id="KW-0808">Transferase</keyword>
<feature type="region of interest" description="Disordered" evidence="1">
    <location>
        <begin position="55"/>
        <end position="88"/>
    </location>
</feature>
<dbReference type="GO" id="GO:0005576">
    <property type="term" value="C:extracellular region"/>
    <property type="evidence" value="ECO:0007669"/>
    <property type="project" value="InterPro"/>
</dbReference>
<dbReference type="GO" id="GO:0005198">
    <property type="term" value="F:structural molecule activity"/>
    <property type="evidence" value="ECO:0007669"/>
    <property type="project" value="InterPro"/>
</dbReference>
<dbReference type="Pfam" id="PF03496">
    <property type="entry name" value="ADPrib_exo_Tox"/>
    <property type="match status" value="1"/>
</dbReference>
<protein>
    <submittedName>
        <fullName evidence="3">ADP-ribosyltransferase exoenzyme</fullName>
    </submittedName>
</protein>